<evidence type="ECO:0000313" key="1">
    <source>
        <dbReference type="EMBL" id="RNA30420.1"/>
    </source>
</evidence>
<keyword evidence="2" id="KW-1185">Reference proteome</keyword>
<sequence length="71" mass="8588">MDRNIKQNRIETFKYNNKYFKNLIINSAVKTQRIQIGFSLKNIDKKKCGRKPKLKDRIFFLFKNLLDEASY</sequence>
<proteinExistence type="predicted"/>
<comment type="caution">
    <text evidence="1">The sequence shown here is derived from an EMBL/GenBank/DDBJ whole genome shotgun (WGS) entry which is preliminary data.</text>
</comment>
<dbReference type="EMBL" id="REGN01002089">
    <property type="protein sequence ID" value="RNA30420.1"/>
    <property type="molecule type" value="Genomic_DNA"/>
</dbReference>
<accession>A0A3M7S464</accession>
<protein>
    <submittedName>
        <fullName evidence="1">Uncharacterized protein</fullName>
    </submittedName>
</protein>
<gene>
    <name evidence="1" type="ORF">BpHYR1_041129</name>
</gene>
<dbReference type="Proteomes" id="UP000276133">
    <property type="component" value="Unassembled WGS sequence"/>
</dbReference>
<reference evidence="1 2" key="1">
    <citation type="journal article" date="2018" name="Sci. Rep.">
        <title>Genomic signatures of local adaptation to the degree of environmental predictability in rotifers.</title>
        <authorList>
            <person name="Franch-Gras L."/>
            <person name="Hahn C."/>
            <person name="Garcia-Roger E.M."/>
            <person name="Carmona M.J."/>
            <person name="Serra M."/>
            <person name="Gomez A."/>
        </authorList>
    </citation>
    <scope>NUCLEOTIDE SEQUENCE [LARGE SCALE GENOMIC DNA]</scope>
    <source>
        <strain evidence="1">HYR1</strain>
    </source>
</reference>
<evidence type="ECO:0000313" key="2">
    <source>
        <dbReference type="Proteomes" id="UP000276133"/>
    </source>
</evidence>
<name>A0A3M7S464_BRAPC</name>
<organism evidence="1 2">
    <name type="scientific">Brachionus plicatilis</name>
    <name type="common">Marine rotifer</name>
    <name type="synonym">Brachionus muelleri</name>
    <dbReference type="NCBI Taxonomy" id="10195"/>
    <lineage>
        <taxon>Eukaryota</taxon>
        <taxon>Metazoa</taxon>
        <taxon>Spiralia</taxon>
        <taxon>Gnathifera</taxon>
        <taxon>Rotifera</taxon>
        <taxon>Eurotatoria</taxon>
        <taxon>Monogononta</taxon>
        <taxon>Pseudotrocha</taxon>
        <taxon>Ploima</taxon>
        <taxon>Brachionidae</taxon>
        <taxon>Brachionus</taxon>
    </lineage>
</organism>
<dbReference type="AlphaFoldDB" id="A0A3M7S464"/>